<evidence type="ECO:0000313" key="8">
    <source>
        <dbReference type="Proteomes" id="UP000626844"/>
    </source>
</evidence>
<comment type="caution">
    <text evidence="7">The sequence shown here is derived from an EMBL/GenBank/DDBJ whole genome shotgun (WGS) entry which is preliminary data.</text>
</comment>
<keyword evidence="8" id="KW-1185">Reference proteome</keyword>
<evidence type="ECO:0000256" key="4">
    <source>
        <dbReference type="ARBA" id="ARBA00022989"/>
    </source>
</evidence>
<reference evidence="7" key="1">
    <citation type="submission" date="2020-09" db="EMBL/GenBank/DDBJ databases">
        <title>A novel bacterium of genus Bacillus, isolated from South China Sea.</title>
        <authorList>
            <person name="Huang H."/>
            <person name="Mo K."/>
            <person name="Hu Y."/>
        </authorList>
    </citation>
    <scope>NUCLEOTIDE SEQUENCE</scope>
    <source>
        <strain evidence="7">IB182487</strain>
    </source>
</reference>
<evidence type="ECO:0000313" key="7">
    <source>
        <dbReference type="EMBL" id="MBD1380186.1"/>
    </source>
</evidence>
<feature type="transmembrane region" description="Helical" evidence="6">
    <location>
        <begin position="31"/>
        <end position="50"/>
    </location>
</feature>
<evidence type="ECO:0000256" key="3">
    <source>
        <dbReference type="ARBA" id="ARBA00022692"/>
    </source>
</evidence>
<dbReference type="Proteomes" id="UP000626844">
    <property type="component" value="Unassembled WGS sequence"/>
</dbReference>
<organism evidence="7 8">
    <name type="scientific">Metabacillus arenae</name>
    <dbReference type="NCBI Taxonomy" id="2771434"/>
    <lineage>
        <taxon>Bacteria</taxon>
        <taxon>Bacillati</taxon>
        <taxon>Bacillota</taxon>
        <taxon>Bacilli</taxon>
        <taxon>Bacillales</taxon>
        <taxon>Bacillaceae</taxon>
        <taxon>Metabacillus</taxon>
    </lineage>
</organism>
<evidence type="ECO:0000256" key="6">
    <source>
        <dbReference type="SAM" id="Phobius"/>
    </source>
</evidence>
<keyword evidence="5 6" id="KW-0472">Membrane</keyword>
<dbReference type="GO" id="GO:0005886">
    <property type="term" value="C:plasma membrane"/>
    <property type="evidence" value="ECO:0007669"/>
    <property type="project" value="UniProtKB-SubCell"/>
</dbReference>
<dbReference type="PANTHER" id="PTHR30249">
    <property type="entry name" value="PUTATIVE SEROTONIN TRANSPORTER"/>
    <property type="match status" value="1"/>
</dbReference>
<feature type="transmembrane region" description="Helical" evidence="6">
    <location>
        <begin position="207"/>
        <end position="227"/>
    </location>
</feature>
<dbReference type="RefSeq" id="WP_191157558.1">
    <property type="nucleotide sequence ID" value="NZ_JACXAI010000007.1"/>
</dbReference>
<feature type="transmembrane region" description="Helical" evidence="6">
    <location>
        <begin position="148"/>
        <end position="169"/>
    </location>
</feature>
<keyword evidence="3 6" id="KW-0812">Transmembrane</keyword>
<dbReference type="EMBL" id="JACXAI010000007">
    <property type="protein sequence ID" value="MBD1380186.1"/>
    <property type="molecule type" value="Genomic_DNA"/>
</dbReference>
<sequence length="228" mass="24195">MNLGFSILIILGTITIYFLAKKFYKRFPFPFFVPIATSTCFIVGILLLTNNSYSQYMQGGKYIELLLGPAVVAMAFPLYEHRNTLKRHAFAIVASVMSGALIGLLSGIYLSLWLEVDEKLIRSLAPKSVTSPVAMDISSLVHGIPSLAAVYVMIAGISGVVFGPSLLRLVGIKDPIAVGIGYGAAAHGVGMAKALEIGNQQGAISSISMILSAVFASIFGPIIIGLIL</sequence>
<dbReference type="AlphaFoldDB" id="A0A926NF98"/>
<feature type="transmembrane region" description="Helical" evidence="6">
    <location>
        <begin position="6"/>
        <end position="24"/>
    </location>
</feature>
<dbReference type="PANTHER" id="PTHR30249:SF17">
    <property type="entry name" value="HOLIN-LIKE PROTEIN CIDB"/>
    <property type="match status" value="1"/>
</dbReference>
<dbReference type="Pfam" id="PF04172">
    <property type="entry name" value="LrgB"/>
    <property type="match status" value="1"/>
</dbReference>
<accession>A0A926NF98</accession>
<evidence type="ECO:0000256" key="1">
    <source>
        <dbReference type="ARBA" id="ARBA00004651"/>
    </source>
</evidence>
<dbReference type="InterPro" id="IPR007300">
    <property type="entry name" value="CidB/LrgB"/>
</dbReference>
<gene>
    <name evidence="7" type="ORF">IC621_08085</name>
</gene>
<evidence type="ECO:0000256" key="5">
    <source>
        <dbReference type="ARBA" id="ARBA00023136"/>
    </source>
</evidence>
<feature type="transmembrane region" description="Helical" evidence="6">
    <location>
        <begin position="176"/>
        <end position="195"/>
    </location>
</feature>
<keyword evidence="4 6" id="KW-1133">Transmembrane helix</keyword>
<evidence type="ECO:0000256" key="2">
    <source>
        <dbReference type="ARBA" id="ARBA00022475"/>
    </source>
</evidence>
<comment type="subcellular location">
    <subcellularLocation>
        <location evidence="1">Cell membrane</location>
        <topology evidence="1">Multi-pass membrane protein</topology>
    </subcellularLocation>
</comment>
<feature type="transmembrane region" description="Helical" evidence="6">
    <location>
        <begin position="62"/>
        <end position="79"/>
    </location>
</feature>
<proteinExistence type="predicted"/>
<keyword evidence="2" id="KW-1003">Cell membrane</keyword>
<feature type="transmembrane region" description="Helical" evidence="6">
    <location>
        <begin position="91"/>
        <end position="114"/>
    </location>
</feature>
<name>A0A926NF98_9BACI</name>
<protein>
    <submittedName>
        <fullName evidence="7">LrgB family protein</fullName>
    </submittedName>
</protein>